<evidence type="ECO:0000256" key="1">
    <source>
        <dbReference type="SAM" id="SignalP"/>
    </source>
</evidence>
<dbReference type="EMBL" id="JBHMFA010000009">
    <property type="protein sequence ID" value="MFB9105670.1"/>
    <property type="molecule type" value="Genomic_DNA"/>
</dbReference>
<dbReference type="RefSeq" id="WP_336622098.1">
    <property type="nucleotide sequence ID" value="NZ_JAUFQP010000013.1"/>
</dbReference>
<accession>A0ABV5H1A5</accession>
<evidence type="ECO:0000313" key="4">
    <source>
        <dbReference type="Proteomes" id="UP001589590"/>
    </source>
</evidence>
<gene>
    <name evidence="3" type="ORF">ACFFU1_12210</name>
</gene>
<dbReference type="InterPro" id="IPR036873">
    <property type="entry name" value="Rhodanese-like_dom_sf"/>
</dbReference>
<keyword evidence="4" id="KW-1185">Reference proteome</keyword>
<name>A0ABV5H1A5_9FLAO</name>
<dbReference type="SUPFAM" id="SSF52821">
    <property type="entry name" value="Rhodanese/Cell cycle control phosphatase"/>
    <property type="match status" value="1"/>
</dbReference>
<proteinExistence type="predicted"/>
<feature type="chain" id="PRO_5047537927" description="Rhodanese domain-containing protein" evidence="1">
    <location>
        <begin position="19"/>
        <end position="81"/>
    </location>
</feature>
<dbReference type="Proteomes" id="UP001589590">
    <property type="component" value="Unassembled WGS sequence"/>
</dbReference>
<dbReference type="Gene3D" id="3.40.250.10">
    <property type="entry name" value="Rhodanese-like domain"/>
    <property type="match status" value="1"/>
</dbReference>
<feature type="signal peptide" evidence="1">
    <location>
        <begin position="1"/>
        <end position="18"/>
    </location>
</feature>
<reference evidence="3 4" key="1">
    <citation type="submission" date="2024-09" db="EMBL/GenBank/DDBJ databases">
        <authorList>
            <person name="Sun Q."/>
            <person name="Mori K."/>
        </authorList>
    </citation>
    <scope>NUCLEOTIDE SEQUENCE [LARGE SCALE GENOMIC DNA]</scope>
    <source>
        <strain evidence="3 4">CECT 8300</strain>
    </source>
</reference>
<evidence type="ECO:0000313" key="3">
    <source>
        <dbReference type="EMBL" id="MFB9105670.1"/>
    </source>
</evidence>
<protein>
    <recommendedName>
        <fullName evidence="2">Rhodanese domain-containing protein</fullName>
    </recommendedName>
</protein>
<dbReference type="PROSITE" id="PS50206">
    <property type="entry name" value="RHODANESE_3"/>
    <property type="match status" value="1"/>
</dbReference>
<organism evidence="3 4">
    <name type="scientific">Algibacter miyuki</name>
    <dbReference type="NCBI Taxonomy" id="1306933"/>
    <lineage>
        <taxon>Bacteria</taxon>
        <taxon>Pseudomonadati</taxon>
        <taxon>Bacteroidota</taxon>
        <taxon>Flavobacteriia</taxon>
        <taxon>Flavobacteriales</taxon>
        <taxon>Flavobacteriaceae</taxon>
        <taxon>Algibacter</taxon>
    </lineage>
</organism>
<feature type="domain" description="Rhodanese" evidence="2">
    <location>
        <begin position="45"/>
        <end position="71"/>
    </location>
</feature>
<evidence type="ECO:0000259" key="2">
    <source>
        <dbReference type="PROSITE" id="PS50206"/>
    </source>
</evidence>
<keyword evidence="1" id="KW-0732">Signal</keyword>
<sequence>MKKAFILCLLLYGSSLFAQKSIDKLLKQYNDNSVPYISVQELAMPKTNAIILDSRELNEYETSHLKQAIHIGYNHFKIDSV</sequence>
<comment type="caution">
    <text evidence="3">The sequence shown here is derived from an EMBL/GenBank/DDBJ whole genome shotgun (WGS) entry which is preliminary data.</text>
</comment>
<dbReference type="InterPro" id="IPR001763">
    <property type="entry name" value="Rhodanese-like_dom"/>
</dbReference>